<protein>
    <submittedName>
        <fullName evidence="1">Uncharacterized protein</fullName>
    </submittedName>
</protein>
<dbReference type="Proteomes" id="UP000184774">
    <property type="component" value="Unassembled WGS sequence"/>
</dbReference>
<evidence type="ECO:0000313" key="2">
    <source>
        <dbReference type="Proteomes" id="UP000184774"/>
    </source>
</evidence>
<proteinExistence type="predicted"/>
<organism evidence="1 2">
    <name type="scientific">Vibrio spartinae</name>
    <dbReference type="NCBI Taxonomy" id="1918945"/>
    <lineage>
        <taxon>Bacteria</taxon>
        <taxon>Pseudomonadati</taxon>
        <taxon>Pseudomonadota</taxon>
        <taxon>Gammaproteobacteria</taxon>
        <taxon>Vibrionales</taxon>
        <taxon>Vibrionaceae</taxon>
        <taxon>Vibrio</taxon>
    </lineage>
</organism>
<dbReference type="AlphaFoldDB" id="A0A1N6MBA8"/>
<evidence type="ECO:0000313" key="1">
    <source>
        <dbReference type="EMBL" id="SIO96732.1"/>
    </source>
</evidence>
<reference evidence="1 2" key="1">
    <citation type="submission" date="2016-12" db="EMBL/GenBank/DDBJ databases">
        <authorList>
            <person name="Song W.-J."/>
            <person name="Kurnit D.M."/>
        </authorList>
    </citation>
    <scope>NUCLEOTIDE SEQUENCE [LARGE SCALE GENOMIC DNA]</scope>
    <source>
        <strain evidence="1 2">CECT 9026</strain>
    </source>
</reference>
<dbReference type="EMBL" id="FSSB01000053">
    <property type="protein sequence ID" value="SIO96732.1"/>
    <property type="molecule type" value="Genomic_DNA"/>
</dbReference>
<name>A0A1N6MBA8_9VIBR</name>
<gene>
    <name evidence="1" type="ORF">VSP9026_04542</name>
</gene>
<accession>A0A1N6MBA8</accession>
<sequence>MMRLGSLAVQAAVSYGVGLSAQFSITFHRGALYVIAAAKLVCGPGASGKVAIALDALNVDRFIQCLLAMLNESGFKRIEAFGEVDEQGRNEDFEELNRRLTVAVTLGLTLGEVLLLPAKALSFIHKDGLQEDYAPLVARRIIKKDEGKEGKNKVQLWVSDLPPETLCNLLDCLSNKNESAWFENDEEKTARLSQEVDKALAIVQILKWISPKTGSSEADIEKKRRQFEKTLIRMGGNYESARLPMEQWRRFTQSWMQLAEFMVSLSPDSKRGGPTGKGGDIHRAKNGFIEVCRILCGNMRRYHYEAEERTDAIAHFVDGEYDYLTIRVAKEGDKPQVVADRKRLEETIQAIEDKGYFWNKTTYKPWKEQSWTLINHEDE</sequence>